<organism evidence="10 11">
    <name type="scientific">Helicobacter bilis ATCC 43879</name>
    <dbReference type="NCBI Taxonomy" id="613026"/>
    <lineage>
        <taxon>Bacteria</taxon>
        <taxon>Pseudomonadati</taxon>
        <taxon>Campylobacterota</taxon>
        <taxon>Epsilonproteobacteria</taxon>
        <taxon>Campylobacterales</taxon>
        <taxon>Helicobacteraceae</taxon>
        <taxon>Helicobacter</taxon>
    </lineage>
</organism>
<evidence type="ECO:0000256" key="1">
    <source>
        <dbReference type="ARBA" id="ARBA00008165"/>
    </source>
</evidence>
<dbReference type="InterPro" id="IPR035474">
    <property type="entry name" value="SIS_Kpsf"/>
</dbReference>
<dbReference type="Gene3D" id="3.10.580.10">
    <property type="entry name" value="CBS-domain"/>
    <property type="match status" value="1"/>
</dbReference>
<dbReference type="GO" id="GO:0097367">
    <property type="term" value="F:carbohydrate derivative binding"/>
    <property type="evidence" value="ECO:0007669"/>
    <property type="project" value="InterPro"/>
</dbReference>
<keyword evidence="5" id="KW-0479">Metal-binding</keyword>
<keyword evidence="2" id="KW-0677">Repeat</keyword>
<dbReference type="InterPro" id="IPR004800">
    <property type="entry name" value="KdsD/KpsF-type"/>
</dbReference>
<keyword evidence="5" id="KW-0862">Zinc</keyword>
<dbReference type="GO" id="GO:1901135">
    <property type="term" value="P:carbohydrate derivative metabolic process"/>
    <property type="evidence" value="ECO:0007669"/>
    <property type="project" value="InterPro"/>
</dbReference>
<dbReference type="PANTHER" id="PTHR42745">
    <property type="match status" value="1"/>
</dbReference>
<evidence type="ECO:0000259" key="9">
    <source>
        <dbReference type="PROSITE" id="PS51464"/>
    </source>
</evidence>
<dbReference type="InterPro" id="IPR050986">
    <property type="entry name" value="GutQ/KpsF_isomerases"/>
</dbReference>
<dbReference type="OrthoDB" id="9762536at2"/>
<proteinExistence type="inferred from homology"/>
<dbReference type="NCBIfam" id="TIGR00393">
    <property type="entry name" value="kpsF"/>
    <property type="match status" value="1"/>
</dbReference>
<evidence type="ECO:0000313" key="10">
    <source>
        <dbReference type="EMBL" id="EEO24251.2"/>
    </source>
</evidence>
<dbReference type="GO" id="GO:0046872">
    <property type="term" value="F:metal ion binding"/>
    <property type="evidence" value="ECO:0007669"/>
    <property type="project" value="UniProtKB-KW"/>
</dbReference>
<comment type="similarity">
    <text evidence="1 4">Belongs to the SIS family. GutQ/KpsF subfamily.</text>
</comment>
<keyword evidence="3 7" id="KW-0129">CBS domain</keyword>
<gene>
    <name evidence="10" type="ORF">HRAG_01308</name>
</gene>
<feature type="domain" description="CBS" evidence="8">
    <location>
        <begin position="231"/>
        <end position="289"/>
    </location>
</feature>
<dbReference type="GO" id="GO:0005975">
    <property type="term" value="P:carbohydrate metabolic process"/>
    <property type="evidence" value="ECO:0007669"/>
    <property type="project" value="InterPro"/>
</dbReference>
<feature type="site" description="Catalytically relevant" evidence="6">
    <location>
        <position position="173"/>
    </location>
</feature>
<evidence type="ECO:0000256" key="2">
    <source>
        <dbReference type="ARBA" id="ARBA00022737"/>
    </source>
</evidence>
<dbReference type="AlphaFoldDB" id="C3XGW2"/>
<dbReference type="Proteomes" id="UP000005085">
    <property type="component" value="Unassembled WGS sequence"/>
</dbReference>
<evidence type="ECO:0000256" key="4">
    <source>
        <dbReference type="PIRNR" id="PIRNR004692"/>
    </source>
</evidence>
<sequence>MLSIKAKYAKISHAIISLQDKTQTKGLNMKTYDFKAIFMQTLHDEGNALLAYSGDLGDLDSIIRLIINMKGKLVLIGVGKSGLVAQKISATLSSTGTPSIFLHPTEAMHGDLGVLQKDDCVLAISYSGESEEIVAILPHIRRMGLPIITMSKSKKSRMSMLGDYFLPLIIEREACPLQTAPTTSTTLTLALGDSLAVCLMRARGFSKSDFASFHPGGSLGRMLFIKVSDIMQTQNLPLLDTAMSLRDAISVMTNGRLGNAFFVDSNHKLLGVLSDGDLRRAMFDKDFSLESSAFSYATKNPKALYDSGMLAFDALKIIEDSKIQILPILTQEGVLEGVIHMHDLIQAGFCK</sequence>
<dbReference type="CDD" id="cd04604">
    <property type="entry name" value="CBS_pair_SIS_assoc"/>
    <property type="match status" value="1"/>
</dbReference>
<dbReference type="FunFam" id="3.40.50.10490:FF:000011">
    <property type="entry name" value="Arabinose 5-phosphate isomerase"/>
    <property type="match status" value="1"/>
</dbReference>
<dbReference type="SUPFAM" id="SSF53697">
    <property type="entry name" value="SIS domain"/>
    <property type="match status" value="1"/>
</dbReference>
<dbReference type="Gene3D" id="3.40.50.10490">
    <property type="entry name" value="Glucose-6-phosphate isomerase like protein, domain 1"/>
    <property type="match status" value="1"/>
</dbReference>
<dbReference type="HOGENOM" id="CLU_040681_13_1_7"/>
<dbReference type="InterPro" id="IPR046348">
    <property type="entry name" value="SIS_dom_sf"/>
</dbReference>
<feature type="domain" description="CBS" evidence="8">
    <location>
        <begin position="297"/>
        <end position="351"/>
    </location>
</feature>
<evidence type="ECO:0000256" key="5">
    <source>
        <dbReference type="PIRSR" id="PIRSR004692-2"/>
    </source>
</evidence>
<dbReference type="PIRSF" id="PIRSF004692">
    <property type="entry name" value="KdsD_KpsF"/>
    <property type="match status" value="1"/>
</dbReference>
<keyword evidence="10" id="KW-0413">Isomerase</keyword>
<dbReference type="CDD" id="cd05014">
    <property type="entry name" value="SIS_Kpsf"/>
    <property type="match status" value="1"/>
</dbReference>
<dbReference type="Pfam" id="PF00571">
    <property type="entry name" value="CBS"/>
    <property type="match status" value="2"/>
</dbReference>
<evidence type="ECO:0000313" key="11">
    <source>
        <dbReference type="Proteomes" id="UP000005085"/>
    </source>
</evidence>
<keyword evidence="11" id="KW-1185">Reference proteome</keyword>
<dbReference type="Pfam" id="PF01380">
    <property type="entry name" value="SIS"/>
    <property type="match status" value="1"/>
</dbReference>
<evidence type="ECO:0000256" key="7">
    <source>
        <dbReference type="PROSITE-ProRule" id="PRU00703"/>
    </source>
</evidence>
<dbReference type="InterPro" id="IPR001347">
    <property type="entry name" value="SIS_dom"/>
</dbReference>
<evidence type="ECO:0000259" key="8">
    <source>
        <dbReference type="PROSITE" id="PS51371"/>
    </source>
</evidence>
<name>C3XGW2_9HELI</name>
<dbReference type="eggNOG" id="COG0794">
    <property type="taxonomic scope" value="Bacteria"/>
</dbReference>
<protein>
    <submittedName>
        <fullName evidence="10">KpsF/GutQ family sugar isomerase</fullName>
    </submittedName>
</protein>
<feature type="site" description="Catalytically relevant" evidence="6">
    <location>
        <position position="80"/>
    </location>
</feature>
<dbReference type="PROSITE" id="PS51464">
    <property type="entry name" value="SIS"/>
    <property type="match status" value="1"/>
</dbReference>
<accession>C3XGW2</accession>
<feature type="binding site" evidence="5">
    <location>
        <position position="103"/>
    </location>
    <ligand>
        <name>Zn(2+)</name>
        <dbReference type="ChEBI" id="CHEBI:29105"/>
    </ligand>
</feature>
<dbReference type="EMBL" id="ACDN02000055">
    <property type="protein sequence ID" value="EEO24251.2"/>
    <property type="molecule type" value="Genomic_DNA"/>
</dbReference>
<evidence type="ECO:0000256" key="3">
    <source>
        <dbReference type="ARBA" id="ARBA00023122"/>
    </source>
</evidence>
<dbReference type="PANTHER" id="PTHR42745:SF1">
    <property type="entry name" value="ARABINOSE 5-PHOSPHATE ISOMERASE KDSD"/>
    <property type="match status" value="1"/>
</dbReference>
<feature type="site" description="Catalytically relevant" evidence="6">
    <location>
        <position position="132"/>
    </location>
</feature>
<dbReference type="InterPro" id="IPR000644">
    <property type="entry name" value="CBS_dom"/>
</dbReference>
<evidence type="ECO:0000256" key="6">
    <source>
        <dbReference type="PIRSR" id="PIRSR004692-3"/>
    </source>
</evidence>
<reference evidence="10 11" key="1">
    <citation type="journal article" date="2014" name="Genome Announc.">
        <title>Draft genome sequences of six enterohepatic helicobacter species isolated from humans and one from rhesus macaques.</title>
        <authorList>
            <person name="Shen Z."/>
            <person name="Sheh A."/>
            <person name="Young S.K."/>
            <person name="Abouelliel A."/>
            <person name="Ward D.V."/>
            <person name="Earl A.M."/>
            <person name="Fox J.G."/>
        </authorList>
    </citation>
    <scope>NUCLEOTIDE SEQUENCE [LARGE SCALE GENOMIC DNA]</scope>
    <source>
        <strain evidence="10 11">ATCC 43879</strain>
    </source>
</reference>
<feature type="site" description="Catalytically relevant" evidence="6">
    <location>
        <position position="214"/>
    </location>
</feature>
<comment type="caution">
    <text evidence="10">The sequence shown here is derived from an EMBL/GenBank/DDBJ whole genome shotgun (WGS) entry which is preliminary data.</text>
</comment>
<dbReference type="PROSITE" id="PS51371">
    <property type="entry name" value="CBS"/>
    <property type="match status" value="2"/>
</dbReference>
<dbReference type="GO" id="GO:0019146">
    <property type="term" value="F:arabinose-5-phosphate isomerase activity"/>
    <property type="evidence" value="ECO:0007669"/>
    <property type="project" value="UniProtKB-ARBA"/>
</dbReference>
<feature type="domain" description="SIS" evidence="9">
    <location>
        <begin position="62"/>
        <end position="205"/>
    </location>
</feature>
<dbReference type="eggNOG" id="COG2905">
    <property type="taxonomic scope" value="Bacteria"/>
</dbReference>
<dbReference type="InterPro" id="IPR046342">
    <property type="entry name" value="CBS_dom_sf"/>
</dbReference>